<feature type="transmembrane region" description="Helical" evidence="1">
    <location>
        <begin position="67"/>
        <end position="86"/>
    </location>
</feature>
<accession>I8UB35</accession>
<keyword evidence="1" id="KW-0472">Membrane</keyword>
<feature type="transmembrane region" description="Helical" evidence="1">
    <location>
        <begin position="38"/>
        <end position="55"/>
    </location>
</feature>
<sequence length="124" mass="13840">MKAFSNLIIILITLAILELTKTIDIGGNIIFTEGARIVASLLIVFIYLRIVASFTKKAAETEKMEDATIFILPIFCLYAAYQVLYMEMPTLGNEIVTIIIRAIICAVVYVVIYQVTKRFGKKAA</sequence>
<keyword evidence="1" id="KW-0812">Transmembrane</keyword>
<dbReference type="AlphaFoldDB" id="I8UB35"/>
<evidence type="ECO:0000313" key="2">
    <source>
        <dbReference type="EMBL" id="EIT83983.1"/>
    </source>
</evidence>
<keyword evidence="1" id="KW-1133">Transmembrane helix</keyword>
<dbReference type="Proteomes" id="UP000004080">
    <property type="component" value="Unassembled WGS sequence"/>
</dbReference>
<comment type="caution">
    <text evidence="2">The sequence shown here is derived from an EMBL/GenBank/DDBJ whole genome shotgun (WGS) entry which is preliminary data.</text>
</comment>
<reference evidence="2 3" key="1">
    <citation type="journal article" date="2012" name="J. Bacteriol.">
        <title>Genome of Bacillus macauensis ZFHKF-1, a Long-Chain-Forming Bacterium.</title>
        <authorList>
            <person name="Cai L."/>
            <person name="Zhang T."/>
        </authorList>
    </citation>
    <scope>NUCLEOTIDE SEQUENCE [LARGE SCALE GENOMIC DNA]</scope>
    <source>
        <strain evidence="2 3">ZFHKF-1</strain>
    </source>
</reference>
<evidence type="ECO:0000256" key="1">
    <source>
        <dbReference type="SAM" id="Phobius"/>
    </source>
</evidence>
<dbReference type="RefSeq" id="WP_007203699.1">
    <property type="nucleotide sequence ID" value="NZ_AKKV01000042.1"/>
</dbReference>
<keyword evidence="3" id="KW-1185">Reference proteome</keyword>
<dbReference type="PATRIC" id="fig|1196324.3.peg.3703"/>
<feature type="transmembrane region" description="Helical" evidence="1">
    <location>
        <begin position="98"/>
        <end position="116"/>
    </location>
</feature>
<gene>
    <name evidence="2" type="ORF">A374_18149</name>
</gene>
<protein>
    <submittedName>
        <fullName evidence="2">Uncharacterized protein</fullName>
    </submittedName>
</protein>
<evidence type="ECO:0000313" key="3">
    <source>
        <dbReference type="Proteomes" id="UP000004080"/>
    </source>
</evidence>
<proteinExistence type="predicted"/>
<name>I8UB35_9BACL</name>
<dbReference type="EMBL" id="AKKV01000042">
    <property type="protein sequence ID" value="EIT83983.1"/>
    <property type="molecule type" value="Genomic_DNA"/>
</dbReference>
<organism evidence="2 3">
    <name type="scientific">Fictibacillus macauensis ZFHKF-1</name>
    <dbReference type="NCBI Taxonomy" id="1196324"/>
    <lineage>
        <taxon>Bacteria</taxon>
        <taxon>Bacillati</taxon>
        <taxon>Bacillota</taxon>
        <taxon>Bacilli</taxon>
        <taxon>Bacillales</taxon>
        <taxon>Fictibacillaceae</taxon>
        <taxon>Fictibacillus</taxon>
    </lineage>
</organism>